<proteinExistence type="predicted"/>
<dbReference type="VEuPathDB" id="FungiDB:FUN_012621"/>
<evidence type="ECO:0000313" key="2">
    <source>
        <dbReference type="EMBL" id="PKB95340.1"/>
    </source>
</evidence>
<gene>
    <name evidence="2" type="ORF">RhiirA5_436890</name>
</gene>
<dbReference type="EMBL" id="LLXJ01004880">
    <property type="protein sequence ID" value="PKB95340.1"/>
    <property type="molecule type" value="Genomic_DNA"/>
</dbReference>
<reference evidence="2 3" key="2">
    <citation type="submission" date="2017-09" db="EMBL/GenBank/DDBJ databases">
        <title>Extensive intraspecific genome diversity in a model arbuscular mycorrhizal fungus.</title>
        <authorList>
            <person name="Chen E.C."/>
            <person name="Morin E."/>
            <person name="Beaudet D."/>
            <person name="Noel J."/>
            <person name="Ndikumana S."/>
            <person name="Charron P."/>
            <person name="St-Onge C."/>
            <person name="Giorgi J."/>
            <person name="Grigoriev I.V."/>
            <person name="Roux C."/>
            <person name="Martin F.M."/>
            <person name="Corradi N."/>
        </authorList>
    </citation>
    <scope>NUCLEOTIDE SEQUENCE [LARGE SCALE GENOMIC DNA]</scope>
    <source>
        <strain evidence="2 3">A5</strain>
    </source>
</reference>
<sequence>MQSTDSLRELNAKLLTKIAELRKENDEIPELKEKLLRFAEVEAENVKLKQIIEENARCDSENAKLKSRTQNGEEAMPVVMVPTVDVPDFVIDKLNNEVG</sequence>
<name>A0A2N0NL86_9GLOM</name>
<dbReference type="AlphaFoldDB" id="A0A2N0NL86"/>
<reference evidence="2 3" key="1">
    <citation type="submission" date="2016-04" db="EMBL/GenBank/DDBJ databases">
        <title>Genome analyses suggest a sexual origin of heterokaryosis in a supposedly ancient asexual fungus.</title>
        <authorList>
            <person name="Ropars J."/>
            <person name="Sedzielewska K."/>
            <person name="Noel J."/>
            <person name="Charron P."/>
            <person name="Farinelli L."/>
            <person name="Marton T."/>
            <person name="Kruger M."/>
            <person name="Pelin A."/>
            <person name="Brachmann A."/>
            <person name="Corradi N."/>
        </authorList>
    </citation>
    <scope>NUCLEOTIDE SEQUENCE [LARGE SCALE GENOMIC DNA]</scope>
    <source>
        <strain evidence="2 3">A5</strain>
    </source>
</reference>
<comment type="caution">
    <text evidence="2">The sequence shown here is derived from an EMBL/GenBank/DDBJ whole genome shotgun (WGS) entry which is preliminary data.</text>
</comment>
<dbReference type="Proteomes" id="UP000232722">
    <property type="component" value="Unassembled WGS sequence"/>
</dbReference>
<evidence type="ECO:0000313" key="3">
    <source>
        <dbReference type="Proteomes" id="UP000232722"/>
    </source>
</evidence>
<protein>
    <submittedName>
        <fullName evidence="2">Uncharacterized protein</fullName>
    </submittedName>
</protein>
<organism evidence="2 3">
    <name type="scientific">Rhizophagus irregularis</name>
    <dbReference type="NCBI Taxonomy" id="588596"/>
    <lineage>
        <taxon>Eukaryota</taxon>
        <taxon>Fungi</taxon>
        <taxon>Fungi incertae sedis</taxon>
        <taxon>Mucoromycota</taxon>
        <taxon>Glomeromycotina</taxon>
        <taxon>Glomeromycetes</taxon>
        <taxon>Glomerales</taxon>
        <taxon>Glomeraceae</taxon>
        <taxon>Rhizophagus</taxon>
    </lineage>
</organism>
<accession>A0A2N0NL86</accession>
<keyword evidence="1" id="KW-0175">Coiled coil</keyword>
<feature type="coiled-coil region" evidence="1">
    <location>
        <begin position="4"/>
        <end position="68"/>
    </location>
</feature>
<evidence type="ECO:0000256" key="1">
    <source>
        <dbReference type="SAM" id="Coils"/>
    </source>
</evidence>